<keyword evidence="6 11" id="KW-1133">Transmembrane helix</keyword>
<dbReference type="GeneID" id="14497042"/>
<reference evidence="12 13" key="1">
    <citation type="journal article" date="2011" name="Proc. Natl. Acad. Sci. U.S.A.">
        <title>Evolutionary erosion of yeast sex chromosomes by mating-type switching accidents.</title>
        <authorList>
            <person name="Gordon J.L."/>
            <person name="Armisen D."/>
            <person name="Proux-Wera E."/>
            <person name="Oheigeartaigh S.S."/>
            <person name="Byrne K.P."/>
            <person name="Wolfe K.H."/>
        </authorList>
    </citation>
    <scope>NUCLEOTIDE SEQUENCE [LARGE SCALE GENOMIC DNA]</scope>
    <source>
        <strain evidence="13">ATCC 34711 / CBS 6284 / DSM 70876 / NBRC 10599 / NRRL Y-10934 / UCD 77-7</strain>
    </source>
</reference>
<dbReference type="GO" id="GO:0005789">
    <property type="term" value="C:endoplasmic reticulum membrane"/>
    <property type="evidence" value="ECO:0007669"/>
    <property type="project" value="UniProtKB-SubCell"/>
</dbReference>
<feature type="compositionally biased region" description="Polar residues" evidence="10">
    <location>
        <begin position="90"/>
        <end position="104"/>
    </location>
</feature>
<feature type="transmembrane region" description="Helical" evidence="11">
    <location>
        <begin position="469"/>
        <end position="495"/>
    </location>
</feature>
<dbReference type="PANTHER" id="PTHR10408:SF23">
    <property type="entry name" value="STEROL O-ACYLTRANSFERASE 1-RELATED"/>
    <property type="match status" value="1"/>
</dbReference>
<dbReference type="EMBL" id="HE806321">
    <property type="protein sequence ID" value="CCH61933.1"/>
    <property type="molecule type" value="Genomic_DNA"/>
</dbReference>
<keyword evidence="5" id="KW-0256">Endoplasmic reticulum</keyword>
<keyword evidence="13" id="KW-1185">Reference proteome</keyword>
<dbReference type="FunCoup" id="I2H6D1">
    <property type="interactions" value="188"/>
</dbReference>
<evidence type="ECO:0000256" key="2">
    <source>
        <dbReference type="ARBA" id="ARBA00009010"/>
    </source>
</evidence>
<dbReference type="GO" id="GO:0034737">
    <property type="term" value="F:ergosterol O-acyltransferase activity"/>
    <property type="evidence" value="ECO:0007669"/>
    <property type="project" value="EnsemblFungi"/>
</dbReference>
<name>I2H6D1_HENB6</name>
<comment type="function">
    <text evidence="9">Sterol O-acyltransferase that catalyzes the formation of stery esters.</text>
</comment>
<comment type="similarity">
    <text evidence="2">Belongs to the membrane-bound acyltransferase family. Sterol o-acyltransferase subfamily.</text>
</comment>
<evidence type="ECO:0000313" key="12">
    <source>
        <dbReference type="EMBL" id="CCH61933.1"/>
    </source>
</evidence>
<evidence type="ECO:0000256" key="3">
    <source>
        <dbReference type="ARBA" id="ARBA00022679"/>
    </source>
</evidence>
<organism evidence="12 13">
    <name type="scientific">Henningerozyma blattae (strain ATCC 34711 / CBS 6284 / DSM 70876 / NBRC 10599 / NRRL Y-10934 / UCD 77-7)</name>
    <name type="common">Yeast</name>
    <name type="synonym">Tetrapisispora blattae</name>
    <dbReference type="NCBI Taxonomy" id="1071380"/>
    <lineage>
        <taxon>Eukaryota</taxon>
        <taxon>Fungi</taxon>
        <taxon>Dikarya</taxon>
        <taxon>Ascomycota</taxon>
        <taxon>Saccharomycotina</taxon>
        <taxon>Saccharomycetes</taxon>
        <taxon>Saccharomycetales</taxon>
        <taxon>Saccharomycetaceae</taxon>
        <taxon>Henningerozyma</taxon>
    </lineage>
</organism>
<evidence type="ECO:0008006" key="14">
    <source>
        <dbReference type="Google" id="ProtNLM"/>
    </source>
</evidence>
<evidence type="ECO:0000256" key="7">
    <source>
        <dbReference type="ARBA" id="ARBA00023136"/>
    </source>
</evidence>
<dbReference type="KEGG" id="tbl:TBLA_0F04000"/>
<dbReference type="HOGENOM" id="CLU_018190_2_1_1"/>
<accession>I2H6D1</accession>
<dbReference type="InParanoid" id="I2H6D1"/>
<feature type="transmembrane region" description="Helical" evidence="11">
    <location>
        <begin position="652"/>
        <end position="670"/>
    </location>
</feature>
<dbReference type="OrthoDB" id="10039049at2759"/>
<feature type="transmembrane region" description="Helical" evidence="11">
    <location>
        <begin position="315"/>
        <end position="335"/>
    </location>
</feature>
<feature type="region of interest" description="Disordered" evidence="10">
    <location>
        <begin position="65"/>
        <end position="121"/>
    </location>
</feature>
<dbReference type="Pfam" id="PF03062">
    <property type="entry name" value="MBOAT"/>
    <property type="match status" value="1"/>
</dbReference>
<dbReference type="GO" id="GO:0008204">
    <property type="term" value="P:ergosterol metabolic process"/>
    <property type="evidence" value="ECO:0007669"/>
    <property type="project" value="EnsemblFungi"/>
</dbReference>
<feature type="transmembrane region" description="Helical" evidence="11">
    <location>
        <begin position="515"/>
        <end position="535"/>
    </location>
</feature>
<gene>
    <name evidence="12" type="primary">TBLA0F04000</name>
    <name evidence="12" type="ORF">TBLA_0F04000</name>
</gene>
<dbReference type="AlphaFoldDB" id="I2H6D1"/>
<evidence type="ECO:0000313" key="13">
    <source>
        <dbReference type="Proteomes" id="UP000002866"/>
    </source>
</evidence>
<feature type="transmembrane region" description="Helical" evidence="11">
    <location>
        <begin position="597"/>
        <end position="617"/>
    </location>
</feature>
<dbReference type="OMA" id="LMCTLYL"/>
<evidence type="ECO:0000256" key="8">
    <source>
        <dbReference type="ARBA" id="ARBA00023315"/>
    </source>
</evidence>
<dbReference type="Proteomes" id="UP000002866">
    <property type="component" value="Chromosome 6"/>
</dbReference>
<dbReference type="InterPro" id="IPR004299">
    <property type="entry name" value="MBOAT_fam"/>
</dbReference>
<evidence type="ECO:0000256" key="10">
    <source>
        <dbReference type="SAM" id="MobiDB-lite"/>
    </source>
</evidence>
<feature type="transmembrane region" description="Helical" evidence="11">
    <location>
        <begin position="341"/>
        <end position="358"/>
    </location>
</feature>
<sequence>MPKDDLLQSNSFVRIQSLNSAGKRRKSITYSEDQFDELANAGRLYSNQADDSGDADFSISKLAKQGLIDEEDESREENDEESLSEVNSSAGNTGTVILDSTKNSPSPPLEIGVRSSTPGSKVIITDDDASSNYFEVDGDHKPDSNRIHSVVKRLTRKEKLRYNTKYNKYMSHFSDVTFEYRPSILDGNISLPFQEKFKGPTLEAQVREYELKRRSKLHEKNFSYDDNADEVVVLNSDFTGLYVLFWMYMAFSSMKLFVEYYREHNGNLKESEIYNTMSTNLILVAVLDLVMYLETYFVFFIHWSCKKKILKWKNVGMIITSIYEFSFVIFNMYLTENILKLHWIAKIFLFLHSLVLLMKMHSYAFYNGYMWEILHELNFSTAVLNRLKDQSIPSSKEKTDEGVIKAFEKSQQFCSFELQAQSVSNTNIKFPLNINLHNFFMYSMFPTVVYQIEYPRTSKIRVGYVIEKIFAIFGTIFVMIEVAQIFMYPIVIRALALRDTEWTGLYNRLTECSSLFVDIIPSFIVMYLLVFYLIWDAILNCIAELTRFGDRYFYGDWWNCVSWAEFSRIWNVPVHKFLLRHVYHSSISFLSLSKGQATFMTFFISAIVHELTMYVIFKKLRCYLFFFQMLQLPLVIICNTKYLKDKAVMGNVIFWIGICTGPSIMCTMYLTL</sequence>
<evidence type="ECO:0000256" key="1">
    <source>
        <dbReference type="ARBA" id="ARBA00004477"/>
    </source>
</evidence>
<dbReference type="STRING" id="1071380.I2H6D1"/>
<keyword evidence="7 11" id="KW-0472">Membrane</keyword>
<dbReference type="RefSeq" id="XP_004181452.1">
    <property type="nucleotide sequence ID" value="XM_004181404.1"/>
</dbReference>
<feature type="transmembrane region" description="Helical" evidence="11">
    <location>
        <begin position="281"/>
        <end position="303"/>
    </location>
</feature>
<keyword evidence="8" id="KW-0012">Acyltransferase</keyword>
<feature type="compositionally biased region" description="Acidic residues" evidence="10">
    <location>
        <begin position="68"/>
        <end position="83"/>
    </location>
</feature>
<evidence type="ECO:0000256" key="9">
    <source>
        <dbReference type="ARBA" id="ARBA00023568"/>
    </source>
</evidence>
<protein>
    <recommendedName>
        <fullName evidence="14">O-acyltransferase</fullName>
    </recommendedName>
</protein>
<comment type="subcellular location">
    <subcellularLocation>
        <location evidence="1">Endoplasmic reticulum membrane</location>
        <topology evidence="1">Multi-pass membrane protein</topology>
    </subcellularLocation>
</comment>
<evidence type="ECO:0000256" key="11">
    <source>
        <dbReference type="SAM" id="Phobius"/>
    </source>
</evidence>
<feature type="transmembrane region" description="Helical" evidence="11">
    <location>
        <begin position="241"/>
        <end position="261"/>
    </location>
</feature>
<proteinExistence type="inferred from homology"/>
<keyword evidence="4 11" id="KW-0812">Transmembrane</keyword>
<keyword evidence="3" id="KW-0808">Transferase</keyword>
<evidence type="ECO:0000256" key="4">
    <source>
        <dbReference type="ARBA" id="ARBA00022692"/>
    </source>
</evidence>
<dbReference type="PANTHER" id="PTHR10408">
    <property type="entry name" value="STEROL O-ACYLTRANSFERASE"/>
    <property type="match status" value="1"/>
</dbReference>
<dbReference type="eggNOG" id="KOG0380">
    <property type="taxonomic scope" value="Eukaryota"/>
</dbReference>
<evidence type="ECO:0000256" key="6">
    <source>
        <dbReference type="ARBA" id="ARBA00022989"/>
    </source>
</evidence>
<evidence type="ECO:0000256" key="5">
    <source>
        <dbReference type="ARBA" id="ARBA00022824"/>
    </source>
</evidence>
<dbReference type="InterPro" id="IPR014371">
    <property type="entry name" value="Oat_ACAT_DAG_ARE"/>
</dbReference>